<dbReference type="PANTHER" id="PTHR43158">
    <property type="entry name" value="SKFA PEPTIDE EXPORT ATP-BINDING PROTEIN SKFE"/>
    <property type="match status" value="1"/>
</dbReference>
<dbReference type="RefSeq" id="WP_244803924.1">
    <property type="nucleotide sequence ID" value="NZ_JALIEA010000011.1"/>
</dbReference>
<keyword evidence="5" id="KW-1185">Reference proteome</keyword>
<keyword evidence="2 4" id="KW-0067">ATP-binding</keyword>
<name>A0A9X2B209_9CORY</name>
<dbReference type="InterPro" id="IPR003593">
    <property type="entry name" value="AAA+_ATPase"/>
</dbReference>
<gene>
    <name evidence="4" type="ORF">MUN33_05760</name>
</gene>
<dbReference type="InterPro" id="IPR027417">
    <property type="entry name" value="P-loop_NTPase"/>
</dbReference>
<reference evidence="4" key="1">
    <citation type="submission" date="2022-04" db="EMBL/GenBank/DDBJ databases">
        <title>Corynebacterium kalidii LD5P10.</title>
        <authorList>
            <person name="Sun J.Q."/>
        </authorList>
    </citation>
    <scope>NUCLEOTIDE SEQUENCE</scope>
    <source>
        <strain evidence="4">LD5P10</strain>
    </source>
</reference>
<dbReference type="EMBL" id="JALIEA010000011">
    <property type="protein sequence ID" value="MCJ7858225.1"/>
    <property type="molecule type" value="Genomic_DNA"/>
</dbReference>
<dbReference type="InterPro" id="IPR003439">
    <property type="entry name" value="ABC_transporter-like_ATP-bd"/>
</dbReference>
<proteinExistence type="predicted"/>
<protein>
    <submittedName>
        <fullName evidence="4">ABC transporter ATP-binding protein</fullName>
    </submittedName>
</protein>
<feature type="domain" description="ABC transporter" evidence="3">
    <location>
        <begin position="8"/>
        <end position="235"/>
    </location>
</feature>
<evidence type="ECO:0000256" key="2">
    <source>
        <dbReference type="ARBA" id="ARBA00022840"/>
    </source>
</evidence>
<organism evidence="4 5">
    <name type="scientific">Corynebacterium kalidii</name>
    <dbReference type="NCBI Taxonomy" id="2931982"/>
    <lineage>
        <taxon>Bacteria</taxon>
        <taxon>Bacillati</taxon>
        <taxon>Actinomycetota</taxon>
        <taxon>Actinomycetes</taxon>
        <taxon>Mycobacteriales</taxon>
        <taxon>Corynebacteriaceae</taxon>
        <taxon>Corynebacterium</taxon>
    </lineage>
</organism>
<dbReference type="SMART" id="SM00382">
    <property type="entry name" value="AAA"/>
    <property type="match status" value="1"/>
</dbReference>
<dbReference type="GO" id="GO:0016887">
    <property type="term" value="F:ATP hydrolysis activity"/>
    <property type="evidence" value="ECO:0007669"/>
    <property type="project" value="InterPro"/>
</dbReference>
<dbReference type="PANTHER" id="PTHR43158:SF2">
    <property type="entry name" value="SKFA PEPTIDE EXPORT ATP-BINDING PROTEIN SKFE"/>
    <property type="match status" value="1"/>
</dbReference>
<dbReference type="Gene3D" id="3.40.50.300">
    <property type="entry name" value="P-loop containing nucleotide triphosphate hydrolases"/>
    <property type="match status" value="1"/>
</dbReference>
<keyword evidence="1" id="KW-0547">Nucleotide-binding</keyword>
<evidence type="ECO:0000259" key="3">
    <source>
        <dbReference type="PROSITE" id="PS50893"/>
    </source>
</evidence>
<dbReference type="AlphaFoldDB" id="A0A9X2B209"/>
<dbReference type="GO" id="GO:0005524">
    <property type="term" value="F:ATP binding"/>
    <property type="evidence" value="ECO:0007669"/>
    <property type="project" value="UniProtKB-KW"/>
</dbReference>
<evidence type="ECO:0000313" key="4">
    <source>
        <dbReference type="EMBL" id="MCJ7858225.1"/>
    </source>
</evidence>
<dbReference type="Proteomes" id="UP001139207">
    <property type="component" value="Unassembled WGS sequence"/>
</dbReference>
<sequence length="244" mass="26079">MTAPNDSAVAVDLTVGYGDHTVLGPVDFSLQSGVTALLGRNGSGKTTLMRTLCGIIPPLGGHCTVLGTEVQDSSPVRSRIGYLGHESALASALTVQDNLRFWESVTATYPDVTLLGTQDLVDQFDLGDLLQKKVAQLSRGQRQRVDLARLAMTDPRFIVLDEPLTGLDPVYAAGTRTLLRRWGEERTVLYSTHSVPEALEIAGRFLVVSGTRLVSIGADGDGTDDTDGTDVTERTILEALEATP</sequence>
<evidence type="ECO:0000256" key="1">
    <source>
        <dbReference type="ARBA" id="ARBA00022741"/>
    </source>
</evidence>
<evidence type="ECO:0000313" key="5">
    <source>
        <dbReference type="Proteomes" id="UP001139207"/>
    </source>
</evidence>
<comment type="caution">
    <text evidence="4">The sequence shown here is derived from an EMBL/GenBank/DDBJ whole genome shotgun (WGS) entry which is preliminary data.</text>
</comment>
<dbReference type="SUPFAM" id="SSF52540">
    <property type="entry name" value="P-loop containing nucleoside triphosphate hydrolases"/>
    <property type="match status" value="1"/>
</dbReference>
<dbReference type="CDD" id="cd03230">
    <property type="entry name" value="ABC_DR_subfamily_A"/>
    <property type="match status" value="1"/>
</dbReference>
<dbReference type="PROSITE" id="PS50893">
    <property type="entry name" value="ABC_TRANSPORTER_2"/>
    <property type="match status" value="1"/>
</dbReference>
<dbReference type="Pfam" id="PF00005">
    <property type="entry name" value="ABC_tran"/>
    <property type="match status" value="1"/>
</dbReference>
<accession>A0A9X2B209</accession>